<dbReference type="RefSeq" id="WP_128386264.1">
    <property type="nucleotide sequence ID" value="NZ_CP035037.1"/>
</dbReference>
<name>A0ABX5QD51_9MICO</name>
<organism evidence="1 2">
    <name type="scientific">Leucobacter muris</name>
    <dbReference type="NCBI Taxonomy" id="1935379"/>
    <lineage>
        <taxon>Bacteria</taxon>
        <taxon>Bacillati</taxon>
        <taxon>Actinomycetota</taxon>
        <taxon>Actinomycetes</taxon>
        <taxon>Micrococcales</taxon>
        <taxon>Microbacteriaceae</taxon>
        <taxon>Leucobacter</taxon>
    </lineage>
</organism>
<keyword evidence="2" id="KW-1185">Reference proteome</keyword>
<sequence>MSEIAYSVKGAAATTGLSGTVIRDQINSGLIEARYPNSKAIIEHCELVRWVKSLPTDKPEVGR</sequence>
<evidence type="ECO:0008006" key="3">
    <source>
        <dbReference type="Google" id="ProtNLM"/>
    </source>
</evidence>
<evidence type="ECO:0000313" key="1">
    <source>
        <dbReference type="EMBL" id="QAB16985.1"/>
    </source>
</evidence>
<dbReference type="Proteomes" id="UP000285768">
    <property type="component" value="Chromosome"/>
</dbReference>
<gene>
    <name evidence="1" type="ORF">Leucomu_02800</name>
</gene>
<accession>A0ABX5QD51</accession>
<protein>
    <recommendedName>
        <fullName evidence="3">DNA-binding protein</fullName>
    </recommendedName>
</protein>
<proteinExistence type="predicted"/>
<reference evidence="1 2" key="1">
    <citation type="submission" date="2019-01" db="EMBL/GenBank/DDBJ databases">
        <title>Leucobacter muris sp. nov. isolated from the nose of a laboratory mouse.</title>
        <authorList>
            <person name="Benga L."/>
            <person name="Sproeer C."/>
            <person name="Schumann P."/>
            <person name="Verbarg S."/>
            <person name="Bunk B."/>
            <person name="Engelhardt E."/>
            <person name="Benten P.M."/>
            <person name="Sager M."/>
        </authorList>
    </citation>
    <scope>NUCLEOTIDE SEQUENCE [LARGE SCALE GENOMIC DNA]</scope>
    <source>
        <strain evidence="1 2">DSM 101948</strain>
    </source>
</reference>
<evidence type="ECO:0000313" key="2">
    <source>
        <dbReference type="Proteomes" id="UP000285768"/>
    </source>
</evidence>
<dbReference type="EMBL" id="CP035037">
    <property type="protein sequence ID" value="QAB16985.1"/>
    <property type="molecule type" value="Genomic_DNA"/>
</dbReference>